<feature type="transmembrane region" description="Helical" evidence="1">
    <location>
        <begin position="153"/>
        <end position="170"/>
    </location>
</feature>
<evidence type="ECO:0000313" key="3">
    <source>
        <dbReference type="RefSeq" id="XP_026278803.1"/>
    </source>
</evidence>
<sequence>MMSFGKSRHKSKRSPVPAIQLGNLDKVVANILLVVCSAWALRENGGYQQDRAVAAVTFSTCLIHAVAGVVRYGNPQYGESLRSIYQNTAYFCLTIAPSFYAAQLSLMYHTAQEYAAFLVLFTFGTIACHYLLMMCRNVKSPEVEGSDLALIRLIIFLSLGLIFVLSYLKLNYYGITSGLVFSYFFFYPRVAGTICNMPTINLFLIQLAFFNFNAMRSLRD</sequence>
<keyword evidence="1" id="KW-0472">Membrane</keyword>
<dbReference type="OrthoDB" id="8173738at2759"/>
<feature type="transmembrane region" description="Helical" evidence="1">
    <location>
        <begin position="190"/>
        <end position="212"/>
    </location>
</feature>
<accession>A0A6J1SDQ2</accession>
<dbReference type="GeneID" id="113206779"/>
<keyword evidence="1" id="KW-0812">Transmembrane</keyword>
<dbReference type="KEGG" id="foc:113206779"/>
<feature type="transmembrane region" description="Helical" evidence="1">
    <location>
        <begin position="84"/>
        <end position="102"/>
    </location>
</feature>
<gene>
    <name evidence="3" type="primary">LOC113206779</name>
</gene>
<keyword evidence="2" id="KW-1185">Reference proteome</keyword>
<name>A0A6J1SDQ2_FRAOC</name>
<evidence type="ECO:0000256" key="1">
    <source>
        <dbReference type="SAM" id="Phobius"/>
    </source>
</evidence>
<keyword evidence="1" id="KW-1133">Transmembrane helix</keyword>
<feature type="transmembrane region" description="Helical" evidence="1">
    <location>
        <begin position="52"/>
        <end position="72"/>
    </location>
</feature>
<organism evidence="2 3">
    <name type="scientific">Frankliniella occidentalis</name>
    <name type="common">Western flower thrips</name>
    <name type="synonym">Euthrips occidentalis</name>
    <dbReference type="NCBI Taxonomy" id="133901"/>
    <lineage>
        <taxon>Eukaryota</taxon>
        <taxon>Metazoa</taxon>
        <taxon>Ecdysozoa</taxon>
        <taxon>Arthropoda</taxon>
        <taxon>Hexapoda</taxon>
        <taxon>Insecta</taxon>
        <taxon>Pterygota</taxon>
        <taxon>Neoptera</taxon>
        <taxon>Paraneoptera</taxon>
        <taxon>Thysanoptera</taxon>
        <taxon>Terebrantia</taxon>
        <taxon>Thripoidea</taxon>
        <taxon>Thripidae</taxon>
        <taxon>Frankliniella</taxon>
    </lineage>
</organism>
<reference evidence="3" key="1">
    <citation type="submission" date="2025-08" db="UniProtKB">
        <authorList>
            <consortium name="RefSeq"/>
        </authorList>
    </citation>
    <scope>IDENTIFICATION</scope>
    <source>
        <tissue evidence="3">Whole organism</tissue>
    </source>
</reference>
<dbReference type="RefSeq" id="XP_026278803.1">
    <property type="nucleotide sequence ID" value="XM_026423018.2"/>
</dbReference>
<feature type="transmembrane region" description="Helical" evidence="1">
    <location>
        <begin position="114"/>
        <end position="132"/>
    </location>
</feature>
<protein>
    <submittedName>
        <fullName evidence="3">Uncharacterized protein LOC113206779</fullName>
    </submittedName>
</protein>
<evidence type="ECO:0000313" key="2">
    <source>
        <dbReference type="Proteomes" id="UP000504606"/>
    </source>
</evidence>
<dbReference type="AlphaFoldDB" id="A0A6J1SDQ2"/>
<feature type="transmembrane region" description="Helical" evidence="1">
    <location>
        <begin position="21"/>
        <end position="40"/>
    </location>
</feature>
<dbReference type="Proteomes" id="UP000504606">
    <property type="component" value="Unplaced"/>
</dbReference>
<proteinExistence type="predicted"/>